<dbReference type="InterPro" id="IPR017972">
    <property type="entry name" value="Cyt_P450_CS"/>
</dbReference>
<dbReference type="InterPro" id="IPR036396">
    <property type="entry name" value="Cyt_P450_sf"/>
</dbReference>
<dbReference type="InterPro" id="IPR001128">
    <property type="entry name" value="Cyt_P450"/>
</dbReference>
<dbReference type="GO" id="GO:0004497">
    <property type="term" value="F:monooxygenase activity"/>
    <property type="evidence" value="ECO:0007669"/>
    <property type="project" value="UniProtKB-KW"/>
</dbReference>
<comment type="cofactor">
    <cofactor evidence="1 7">
        <name>heme</name>
        <dbReference type="ChEBI" id="CHEBI:30413"/>
    </cofactor>
</comment>
<evidence type="ECO:0000313" key="9">
    <source>
        <dbReference type="EMBL" id="EYU43136.1"/>
    </source>
</evidence>
<evidence type="ECO:0000256" key="4">
    <source>
        <dbReference type="ARBA" id="ARBA00022723"/>
    </source>
</evidence>
<keyword evidence="4 7" id="KW-0479">Metal-binding</keyword>
<evidence type="ECO:0000256" key="8">
    <source>
        <dbReference type="RuleBase" id="RU000461"/>
    </source>
</evidence>
<dbReference type="Gene3D" id="1.10.630.10">
    <property type="entry name" value="Cytochrome P450"/>
    <property type="match status" value="1"/>
</dbReference>
<dbReference type="GO" id="GO:0006629">
    <property type="term" value="P:lipid metabolic process"/>
    <property type="evidence" value="ECO:0007669"/>
    <property type="project" value="UniProtKB-ARBA"/>
</dbReference>
<sequence>MSMLITSDPANVHYILAKNFSNFEKGPQFKKIFEGLGDGIFNAESESWKNQRRTIKSMIHNTSFPDFTARTSWSKMENALIPILELASETGIEVDLQELFQRFAFDCSCITVLGHDPVSLCKELPHLPHEKAFADAEEAVLYRHVLPEILWKLQSWLRIGKENKLTKAKDVIHRFLSECISVKHQHFNLTGPNDGLDMLTSCMRSSLADEVIWKDTLLSLIFAGKDTISAALAWFFWLVATNPAEQEKIRQEIGTNWKFTTIEESNKLVYLHGALCETLRLFPPVPFEHKAPVEHDILPSGHRIGPNTKTVLSFYSMGRMESIWGKDCLDFKPGRWIDAETGRVITEPSFKFTAFNAGPRSCLGKDVSFIQLKIVAAAIVSRFNIQVARGFSVTPSISVVLHMKHGLKVKVSDYA</sequence>
<dbReference type="GO" id="GO:0005506">
    <property type="term" value="F:iron ion binding"/>
    <property type="evidence" value="ECO:0007669"/>
    <property type="project" value="InterPro"/>
</dbReference>
<comment type="subcellular location">
    <subcellularLocation>
        <location evidence="2">Membrane</location>
        <topology evidence="2">Single-pass membrane protein</topology>
    </subcellularLocation>
</comment>
<feature type="binding site" description="axial binding residue" evidence="7">
    <location>
        <position position="362"/>
    </location>
    <ligand>
        <name>heme</name>
        <dbReference type="ChEBI" id="CHEBI:30413"/>
    </ligand>
    <ligandPart>
        <name>Fe</name>
        <dbReference type="ChEBI" id="CHEBI:18248"/>
    </ligandPart>
</feature>
<accession>A0A022RT16</accession>
<keyword evidence="7 8" id="KW-0349">Heme</keyword>
<dbReference type="PRINTS" id="PR00385">
    <property type="entry name" value="P450"/>
</dbReference>
<keyword evidence="8" id="KW-0503">Monooxygenase</keyword>
<reference evidence="9 10" key="1">
    <citation type="journal article" date="2013" name="Proc. Natl. Acad. Sci. U.S.A.">
        <title>Fine-scale variation in meiotic recombination in Mimulus inferred from population shotgun sequencing.</title>
        <authorList>
            <person name="Hellsten U."/>
            <person name="Wright K.M."/>
            <person name="Jenkins J."/>
            <person name="Shu S."/>
            <person name="Yuan Y."/>
            <person name="Wessler S.R."/>
            <person name="Schmutz J."/>
            <person name="Willis J.H."/>
            <person name="Rokhsar D.S."/>
        </authorList>
    </citation>
    <scope>NUCLEOTIDE SEQUENCE [LARGE SCALE GENOMIC DNA]</scope>
    <source>
        <strain evidence="10">cv. DUN x IM62</strain>
    </source>
</reference>
<evidence type="ECO:0000256" key="2">
    <source>
        <dbReference type="ARBA" id="ARBA00004167"/>
    </source>
</evidence>
<name>A0A022RT16_ERYGU</name>
<comment type="similarity">
    <text evidence="3 8">Belongs to the cytochrome P450 family.</text>
</comment>
<keyword evidence="6 7" id="KW-0408">Iron</keyword>
<dbReference type="CDD" id="cd11064">
    <property type="entry name" value="CYP86A"/>
    <property type="match status" value="1"/>
</dbReference>
<dbReference type="PANTHER" id="PTHR24296">
    <property type="entry name" value="CYTOCHROME P450"/>
    <property type="match status" value="1"/>
</dbReference>
<dbReference type="GO" id="GO:0016705">
    <property type="term" value="F:oxidoreductase activity, acting on paired donors, with incorporation or reduction of molecular oxygen"/>
    <property type="evidence" value="ECO:0007669"/>
    <property type="project" value="InterPro"/>
</dbReference>
<dbReference type="AlphaFoldDB" id="A0A022RT16"/>
<evidence type="ECO:0000256" key="3">
    <source>
        <dbReference type="ARBA" id="ARBA00010617"/>
    </source>
</evidence>
<evidence type="ECO:0000313" key="10">
    <source>
        <dbReference type="Proteomes" id="UP000030748"/>
    </source>
</evidence>
<dbReference type="InterPro" id="IPR002401">
    <property type="entry name" value="Cyt_P450_E_grp-I"/>
</dbReference>
<dbReference type="EMBL" id="KI630264">
    <property type="protein sequence ID" value="EYU43136.1"/>
    <property type="molecule type" value="Genomic_DNA"/>
</dbReference>
<dbReference type="Proteomes" id="UP000030748">
    <property type="component" value="Unassembled WGS sequence"/>
</dbReference>
<dbReference type="STRING" id="4155.A0A022RT16"/>
<evidence type="ECO:0000256" key="7">
    <source>
        <dbReference type="PIRSR" id="PIRSR602401-1"/>
    </source>
</evidence>
<keyword evidence="10" id="KW-1185">Reference proteome</keyword>
<protein>
    <recommendedName>
        <fullName evidence="11">Cytochrome P450</fullName>
    </recommendedName>
</protein>
<evidence type="ECO:0008006" key="11">
    <source>
        <dbReference type="Google" id="ProtNLM"/>
    </source>
</evidence>
<dbReference type="PRINTS" id="PR00463">
    <property type="entry name" value="EP450I"/>
</dbReference>
<dbReference type="SUPFAM" id="SSF48264">
    <property type="entry name" value="Cytochrome P450"/>
    <property type="match status" value="1"/>
</dbReference>
<evidence type="ECO:0000256" key="6">
    <source>
        <dbReference type="ARBA" id="ARBA00023004"/>
    </source>
</evidence>
<keyword evidence="5 8" id="KW-0560">Oxidoreductase</keyword>
<dbReference type="GO" id="GO:0016020">
    <property type="term" value="C:membrane"/>
    <property type="evidence" value="ECO:0007669"/>
    <property type="project" value="UniProtKB-SubCell"/>
</dbReference>
<dbReference type="Pfam" id="PF00067">
    <property type="entry name" value="p450"/>
    <property type="match status" value="1"/>
</dbReference>
<dbReference type="PROSITE" id="PS00086">
    <property type="entry name" value="CYTOCHROME_P450"/>
    <property type="match status" value="1"/>
</dbReference>
<organism evidence="9 10">
    <name type="scientific">Erythranthe guttata</name>
    <name type="common">Yellow monkey flower</name>
    <name type="synonym">Mimulus guttatus</name>
    <dbReference type="NCBI Taxonomy" id="4155"/>
    <lineage>
        <taxon>Eukaryota</taxon>
        <taxon>Viridiplantae</taxon>
        <taxon>Streptophyta</taxon>
        <taxon>Embryophyta</taxon>
        <taxon>Tracheophyta</taxon>
        <taxon>Spermatophyta</taxon>
        <taxon>Magnoliopsida</taxon>
        <taxon>eudicotyledons</taxon>
        <taxon>Gunneridae</taxon>
        <taxon>Pentapetalae</taxon>
        <taxon>asterids</taxon>
        <taxon>lamiids</taxon>
        <taxon>Lamiales</taxon>
        <taxon>Phrymaceae</taxon>
        <taxon>Erythranthe</taxon>
    </lineage>
</organism>
<evidence type="ECO:0000256" key="1">
    <source>
        <dbReference type="ARBA" id="ARBA00001971"/>
    </source>
</evidence>
<dbReference type="GO" id="GO:0020037">
    <property type="term" value="F:heme binding"/>
    <property type="evidence" value="ECO:0007669"/>
    <property type="project" value="InterPro"/>
</dbReference>
<gene>
    <name evidence="9" type="ORF">MIMGU_mgv1a007195mg</name>
</gene>
<dbReference type="eggNOG" id="KOG0157">
    <property type="taxonomic scope" value="Eukaryota"/>
</dbReference>
<evidence type="ECO:0000256" key="5">
    <source>
        <dbReference type="ARBA" id="ARBA00023002"/>
    </source>
</evidence>
<proteinExistence type="inferred from homology"/>